<organism evidence="1 2">
    <name type="scientific">Nesterenkonia rhizosphaerae</name>
    <dbReference type="NCBI Taxonomy" id="1348272"/>
    <lineage>
        <taxon>Bacteria</taxon>
        <taxon>Bacillati</taxon>
        <taxon>Actinomycetota</taxon>
        <taxon>Actinomycetes</taxon>
        <taxon>Micrococcales</taxon>
        <taxon>Micrococcaceae</taxon>
        <taxon>Nesterenkonia</taxon>
    </lineage>
</organism>
<accession>A0ABP9FSU3</accession>
<dbReference type="EMBL" id="BAABLW010000005">
    <property type="protein sequence ID" value="GAA4915585.1"/>
    <property type="molecule type" value="Genomic_DNA"/>
</dbReference>
<reference evidence="2" key="1">
    <citation type="journal article" date="2019" name="Int. J. Syst. Evol. Microbiol.">
        <title>The Global Catalogue of Microorganisms (GCM) 10K type strain sequencing project: providing services to taxonomists for standard genome sequencing and annotation.</title>
        <authorList>
            <consortium name="The Broad Institute Genomics Platform"/>
            <consortium name="The Broad Institute Genome Sequencing Center for Infectious Disease"/>
            <person name="Wu L."/>
            <person name="Ma J."/>
        </authorList>
    </citation>
    <scope>NUCLEOTIDE SEQUENCE [LARGE SCALE GENOMIC DNA]</scope>
    <source>
        <strain evidence="2">JCM 19129</strain>
    </source>
</reference>
<name>A0ABP9FSU3_9MICC</name>
<comment type="caution">
    <text evidence="1">The sequence shown here is derived from an EMBL/GenBank/DDBJ whole genome shotgun (WGS) entry which is preliminary data.</text>
</comment>
<gene>
    <name evidence="1" type="ORF">GCM10025790_08220</name>
</gene>
<protein>
    <submittedName>
        <fullName evidence="1">Uncharacterized protein</fullName>
    </submittedName>
</protein>
<keyword evidence="2" id="KW-1185">Reference proteome</keyword>
<dbReference type="Proteomes" id="UP001500368">
    <property type="component" value="Unassembled WGS sequence"/>
</dbReference>
<sequence length="82" mass="9409">MAYKITTDAAVYHCLGVEVEADADTYENLVTDESLRLEWLNVHLVDIIRDGKVIESQRVKTRDVQIDYVEHTVEVTLEDSND</sequence>
<proteinExistence type="predicted"/>
<evidence type="ECO:0000313" key="1">
    <source>
        <dbReference type="EMBL" id="GAA4915585.1"/>
    </source>
</evidence>
<dbReference type="RefSeq" id="WP_345476810.1">
    <property type="nucleotide sequence ID" value="NZ_BAABLW010000005.1"/>
</dbReference>
<evidence type="ECO:0000313" key="2">
    <source>
        <dbReference type="Proteomes" id="UP001500368"/>
    </source>
</evidence>